<feature type="region of interest" description="Disordered" evidence="1">
    <location>
        <begin position="184"/>
        <end position="210"/>
    </location>
</feature>
<dbReference type="GeneID" id="136813207"/>
<proteinExistence type="predicted"/>
<feature type="transmembrane region" description="Helical" evidence="2">
    <location>
        <begin position="530"/>
        <end position="550"/>
    </location>
</feature>
<name>A0A7M5XAR6_9CNID</name>
<feature type="compositionally biased region" description="Polar residues" evidence="1">
    <location>
        <begin position="139"/>
        <end position="152"/>
    </location>
</feature>
<feature type="transmembrane region" description="Helical" evidence="2">
    <location>
        <begin position="228"/>
        <end position="248"/>
    </location>
</feature>
<dbReference type="RefSeq" id="XP_066925832.1">
    <property type="nucleotide sequence ID" value="XM_067069731.1"/>
</dbReference>
<feature type="compositionally biased region" description="Low complexity" evidence="1">
    <location>
        <begin position="68"/>
        <end position="88"/>
    </location>
</feature>
<keyword evidence="2" id="KW-0812">Transmembrane</keyword>
<feature type="region of interest" description="Disordered" evidence="1">
    <location>
        <begin position="67"/>
        <end position="170"/>
    </location>
</feature>
<reference evidence="3" key="1">
    <citation type="submission" date="2021-01" db="UniProtKB">
        <authorList>
            <consortium name="EnsemblMetazoa"/>
        </authorList>
    </citation>
    <scope>IDENTIFICATION</scope>
</reference>
<evidence type="ECO:0000256" key="2">
    <source>
        <dbReference type="SAM" id="Phobius"/>
    </source>
</evidence>
<evidence type="ECO:0000313" key="4">
    <source>
        <dbReference type="Proteomes" id="UP000594262"/>
    </source>
</evidence>
<dbReference type="AlphaFoldDB" id="A0A7M5XAR6"/>
<feature type="compositionally biased region" description="Polar residues" evidence="1">
    <location>
        <begin position="110"/>
        <end position="130"/>
    </location>
</feature>
<organism evidence="3 4">
    <name type="scientific">Clytia hemisphaerica</name>
    <dbReference type="NCBI Taxonomy" id="252671"/>
    <lineage>
        <taxon>Eukaryota</taxon>
        <taxon>Metazoa</taxon>
        <taxon>Cnidaria</taxon>
        <taxon>Hydrozoa</taxon>
        <taxon>Hydroidolina</taxon>
        <taxon>Leptothecata</taxon>
        <taxon>Obeliida</taxon>
        <taxon>Clytiidae</taxon>
        <taxon>Clytia</taxon>
    </lineage>
</organism>
<accession>A0A7M5XAR6</accession>
<sequence>MNVANWMKITKYIIPRFGGAAQNSEPQITHNSDHQSGNIEVGEDVVIECGSNHPVVINIESQAPQNLDVGSVENSDNSSSVEVSMTSSLTADGNDRESQMAGDSSAMDVRNNSSISIDNVNKETQPSGTLSAIDAGDVSSVSEIDQPSTISDGNLGKDVLGHETQPSGTLSAIDAAGDVSSVSDIDQTSTISDGNLSKDGPGNDSDDNTNKVEVVSGWKNFKVDKSGLIDLIFAIVGLLLVLTIFLIAQRTHVPPTIETNKPNRFTQTLLNGLKLIQSGPERLYAYVGSANTGQFMEPILTGINELKQLYQSIGTAQFSALVQPFSNGVNLIQNEVKGLYTYAIGSITPPPKTLWNHMTDMLSYVTVKKEQPRGYGIENTFFYMWQPEPPKTTTIEDLMFYGLCNVVLLATFLVVRQPLASLLENFDYGYLRKILSKGKWFLPIGVMAGFVASVIYSNTADMISSSLNLVTYTGNLMYKEPDPEPTLYQHFCAALMVSAMLFVFIIISSVVIFQMHYISDGVYDFSRRKVLTSAFIILTTIAIGVCGIAGYESFGKMNSSDNFTFVYLLTLIFFTLIV</sequence>
<feature type="transmembrane region" description="Helical" evidence="2">
    <location>
        <begin position="440"/>
        <end position="459"/>
    </location>
</feature>
<keyword evidence="2" id="KW-1133">Transmembrane helix</keyword>
<keyword evidence="4" id="KW-1185">Reference proteome</keyword>
<keyword evidence="2" id="KW-0472">Membrane</keyword>
<protein>
    <submittedName>
        <fullName evidence="3">Uncharacterized protein</fullName>
    </submittedName>
</protein>
<feature type="transmembrane region" description="Helical" evidence="2">
    <location>
        <begin position="562"/>
        <end position="577"/>
    </location>
</feature>
<dbReference type="EnsemblMetazoa" id="CLYHEMT020384.1">
    <property type="protein sequence ID" value="CLYHEMP020384.1"/>
    <property type="gene ID" value="CLYHEMG020384"/>
</dbReference>
<evidence type="ECO:0000256" key="1">
    <source>
        <dbReference type="SAM" id="MobiDB-lite"/>
    </source>
</evidence>
<evidence type="ECO:0000313" key="3">
    <source>
        <dbReference type="EnsemblMetazoa" id="CLYHEMP020384.1"/>
    </source>
</evidence>
<feature type="compositionally biased region" description="Polar residues" evidence="1">
    <location>
        <begin position="184"/>
        <end position="195"/>
    </location>
</feature>
<dbReference type="Proteomes" id="UP000594262">
    <property type="component" value="Unplaced"/>
</dbReference>
<feature type="transmembrane region" description="Helical" evidence="2">
    <location>
        <begin position="398"/>
        <end position="419"/>
    </location>
</feature>
<feature type="transmembrane region" description="Helical" evidence="2">
    <location>
        <begin position="487"/>
        <end position="518"/>
    </location>
</feature>